<dbReference type="OrthoDB" id="361945at2"/>
<evidence type="ECO:0000313" key="1">
    <source>
        <dbReference type="EMBL" id="PZG19661.1"/>
    </source>
</evidence>
<dbReference type="EMBL" id="POTY01000053">
    <property type="protein sequence ID" value="PZG19661.1"/>
    <property type="molecule type" value="Genomic_DNA"/>
</dbReference>
<comment type="caution">
    <text evidence="1">The sequence shown here is derived from an EMBL/GenBank/DDBJ whole genome shotgun (WGS) entry which is preliminary data.</text>
</comment>
<name>A0A2W2EB41_9ACTN</name>
<proteinExistence type="predicted"/>
<dbReference type="RefSeq" id="WP_111213725.1">
    <property type="nucleotide sequence ID" value="NZ_POTY01000053.1"/>
</dbReference>
<reference evidence="1 2" key="1">
    <citation type="submission" date="2018-01" db="EMBL/GenBank/DDBJ databases">
        <title>Draft genome sequence of Jishengella sp. NA12.</title>
        <authorList>
            <person name="Sahin N."/>
            <person name="Ay H."/>
            <person name="Saygin H."/>
        </authorList>
    </citation>
    <scope>NUCLEOTIDE SEQUENCE [LARGE SCALE GENOMIC DNA]</scope>
    <source>
        <strain evidence="1 2">NA12</strain>
    </source>
</reference>
<evidence type="ECO:0000313" key="2">
    <source>
        <dbReference type="Proteomes" id="UP000248924"/>
    </source>
</evidence>
<organism evidence="1 2">
    <name type="scientific">Micromonospora craterilacus</name>
    <dbReference type="NCBI Taxonomy" id="1655439"/>
    <lineage>
        <taxon>Bacteria</taxon>
        <taxon>Bacillati</taxon>
        <taxon>Actinomycetota</taxon>
        <taxon>Actinomycetes</taxon>
        <taxon>Micromonosporales</taxon>
        <taxon>Micromonosporaceae</taxon>
        <taxon>Micromonospora</taxon>
    </lineage>
</organism>
<dbReference type="Proteomes" id="UP000248924">
    <property type="component" value="Unassembled WGS sequence"/>
</dbReference>
<accession>A0A2W2EB41</accession>
<protein>
    <submittedName>
        <fullName evidence="1">Uncharacterized protein</fullName>
    </submittedName>
</protein>
<sequence>MTVYDVAVRLPSIGVLRDRCKALAVLECILDGGEPYYAYTRAWGDDEAALMSNGSGDEWAVVFTAEGAFIRVFDHESAMTPFRGSDRELWPGLLNGIPAVFRPHIEEPAFGGEEGQFLATAVLWRLSGDDRWHAGEGITFPPPRGPYDDNGPDGSGLLKILLDDIVDRYVTFAEDYYEIELDPTLIEHVVAHRPLTDAVVQALNAEMTVVRLHEDIAAIGYPMAAV</sequence>
<gene>
    <name evidence="1" type="ORF">C1I95_11135</name>
</gene>
<keyword evidence="2" id="KW-1185">Reference proteome</keyword>
<dbReference type="AlphaFoldDB" id="A0A2W2EB41"/>